<organism evidence="9 10">
    <name type="scientific">Jatropha curcas</name>
    <name type="common">Barbados nut</name>
    <dbReference type="NCBI Taxonomy" id="180498"/>
    <lineage>
        <taxon>Eukaryota</taxon>
        <taxon>Viridiplantae</taxon>
        <taxon>Streptophyta</taxon>
        <taxon>Embryophyta</taxon>
        <taxon>Tracheophyta</taxon>
        <taxon>Spermatophyta</taxon>
        <taxon>Magnoliopsida</taxon>
        <taxon>eudicotyledons</taxon>
        <taxon>Gunneridae</taxon>
        <taxon>Pentapetalae</taxon>
        <taxon>rosids</taxon>
        <taxon>fabids</taxon>
        <taxon>Malpighiales</taxon>
        <taxon>Euphorbiaceae</taxon>
        <taxon>Crotonoideae</taxon>
        <taxon>Jatropheae</taxon>
        <taxon>Jatropha</taxon>
    </lineage>
</organism>
<dbReference type="Proteomes" id="UP000027138">
    <property type="component" value="Unassembled WGS sequence"/>
</dbReference>
<accession>A0A067KAB8</accession>
<dbReference type="InterPro" id="IPR039306">
    <property type="entry name" value="MYOB"/>
</dbReference>
<evidence type="ECO:0000256" key="4">
    <source>
        <dbReference type="ARBA" id="ARBA00023136"/>
    </source>
</evidence>
<evidence type="ECO:0000256" key="2">
    <source>
        <dbReference type="ARBA" id="ARBA00022692"/>
    </source>
</evidence>
<feature type="region of interest" description="Disordered" evidence="6">
    <location>
        <begin position="434"/>
        <end position="463"/>
    </location>
</feature>
<dbReference type="InterPro" id="IPR007656">
    <property type="entry name" value="GTD-bd"/>
</dbReference>
<evidence type="ECO:0000256" key="1">
    <source>
        <dbReference type="ARBA" id="ARBA00004167"/>
    </source>
</evidence>
<dbReference type="PANTHER" id="PTHR31448:SF34">
    <property type="entry name" value="MYOSIN-BINDING PROTEIN 3"/>
    <property type="match status" value="1"/>
</dbReference>
<reference evidence="9 10" key="1">
    <citation type="journal article" date="2014" name="PLoS ONE">
        <title>Global Analysis of Gene Expression Profiles in Physic Nut (Jatropha curcas L.) Seedlings Exposed to Salt Stress.</title>
        <authorList>
            <person name="Zhang L."/>
            <person name="Zhang C."/>
            <person name="Wu P."/>
            <person name="Chen Y."/>
            <person name="Li M."/>
            <person name="Jiang H."/>
            <person name="Wu G."/>
        </authorList>
    </citation>
    <scope>NUCLEOTIDE SEQUENCE [LARGE SCALE GENOMIC DNA]</scope>
    <source>
        <strain evidence="10">cv. GZQX0401</strain>
        <tissue evidence="9">Young leaves</tissue>
    </source>
</reference>
<dbReference type="OrthoDB" id="1888939at2759"/>
<dbReference type="AlphaFoldDB" id="A0A067KAB8"/>
<evidence type="ECO:0000313" key="9">
    <source>
        <dbReference type="EMBL" id="KDP33181.1"/>
    </source>
</evidence>
<dbReference type="KEGG" id="jcu:105638600"/>
<keyword evidence="3 7" id="KW-1133">Transmembrane helix</keyword>
<name>A0A067KAB8_JATCU</name>
<dbReference type="STRING" id="180498.A0A067KAB8"/>
<dbReference type="GO" id="GO:0016020">
    <property type="term" value="C:membrane"/>
    <property type="evidence" value="ECO:0007669"/>
    <property type="project" value="UniProtKB-SubCell"/>
</dbReference>
<evidence type="ECO:0000256" key="6">
    <source>
        <dbReference type="SAM" id="MobiDB-lite"/>
    </source>
</evidence>
<dbReference type="PANTHER" id="PTHR31448">
    <property type="entry name" value="MYOSIN-BINDING PROTEIN 2"/>
    <property type="match status" value="1"/>
</dbReference>
<keyword evidence="4 7" id="KW-0472">Membrane</keyword>
<evidence type="ECO:0000256" key="3">
    <source>
        <dbReference type="ARBA" id="ARBA00022989"/>
    </source>
</evidence>
<feature type="region of interest" description="Disordered" evidence="6">
    <location>
        <begin position="610"/>
        <end position="632"/>
    </location>
</feature>
<feature type="transmembrane region" description="Helical" evidence="7">
    <location>
        <begin position="20"/>
        <end position="44"/>
    </location>
</feature>
<evidence type="ECO:0000313" key="10">
    <source>
        <dbReference type="Proteomes" id="UP000027138"/>
    </source>
</evidence>
<dbReference type="PROSITE" id="PS51775">
    <property type="entry name" value="GTD_BINDING"/>
    <property type="match status" value="1"/>
</dbReference>
<sequence>MAPNKFATMLQRNTHKLTVILVYAFLEWILIILLLLNSFFTYLITKFANYFGLTPPCLWCSRVDHVLEPQNNTNSYRNLICETHANEISKLGYCKSHQKLAEKQSMCMDCLANSRPNQSEDTTINGLITRRIAFLSWVSTNTLENGEKLCSCCNENLNKNRYPSYLLFNTSLKTLRYTQKGNIIIDYADNGNGCKLLSKDNSLEIEENYDGEEEHKMLLSDVGSLGLKDSAEKECSVSECDEKEANGDDRNSAYQGFLGKDQDSSFEMINYMCCERNNLEGEFNRLIPVELIDSSTFTNLGSFILKEEDVENYENLETPVKLSFAEVETLDLQEMKRDWVSEQETQCSFVDDNNVNIADTKEQEDLPAREERKNDFKLLIDEIDCSINQHEERDSAPSLTCMQEDNHNSTKENCAEIPDETYMAHKELADNMEQEAKIQHSSIRSESNEAEDEKSPETPTSVDSFHYLHKKLVALDKRESGTEDSLDEMEGGDPVLTVEKLKTALKAERKVLNALYSELEEERSASAIAANQTMAMINRLQEEKAAMQMEALQYQRMMEEQSEYDQEALQLLNELMMKREREKQELEKELEVYRKKVFDYEAKEKMRIMRRSRDGSVRSRNSNSSATFSNSEDIDELSIDLNREARDEDCSVNVYGNQDSSNENTPGEEVINLEEIALDCVKQISALDDSLLEFEEERLSILDQLKALEEKLLTLHENELIEDGSSLKGFDEICELSTPEENGISQHELSKEKHYNERKTMGSMAKSLLPLLDAAENENEQGLMFEENMESEFLEMEDLSIPKFELDSKKLALEEEVDHVYERLQALEADREFLKHCMSSIKKGDKGMDLLQEILQHLRDLRAVELRVRNISDDPLG</sequence>
<dbReference type="Pfam" id="PF04576">
    <property type="entry name" value="Zein-binding"/>
    <property type="match status" value="1"/>
</dbReference>
<evidence type="ECO:0000259" key="8">
    <source>
        <dbReference type="PROSITE" id="PS51775"/>
    </source>
</evidence>
<feature type="domain" description="GTD-binding" evidence="8">
    <location>
        <begin position="496"/>
        <end position="594"/>
    </location>
</feature>
<evidence type="ECO:0000256" key="7">
    <source>
        <dbReference type="SAM" id="Phobius"/>
    </source>
</evidence>
<evidence type="ECO:0000256" key="5">
    <source>
        <dbReference type="SAM" id="Coils"/>
    </source>
</evidence>
<gene>
    <name evidence="9" type="ORF">JCGZ_13446</name>
</gene>
<feature type="coiled-coil region" evidence="5">
    <location>
        <begin position="498"/>
        <end position="603"/>
    </location>
</feature>
<dbReference type="EMBL" id="KK914553">
    <property type="protein sequence ID" value="KDP33181.1"/>
    <property type="molecule type" value="Genomic_DNA"/>
</dbReference>
<dbReference type="GO" id="GO:0080115">
    <property type="term" value="F:myosin XI tail binding"/>
    <property type="evidence" value="ECO:0007669"/>
    <property type="project" value="UniProtKB-ARBA"/>
</dbReference>
<keyword evidence="5" id="KW-0175">Coiled coil</keyword>
<feature type="compositionally biased region" description="Polar residues" evidence="6">
    <location>
        <begin position="618"/>
        <end position="631"/>
    </location>
</feature>
<keyword evidence="2 7" id="KW-0812">Transmembrane</keyword>
<comment type="subcellular location">
    <subcellularLocation>
        <location evidence="1">Membrane</location>
        <topology evidence="1">Single-pass membrane protein</topology>
    </subcellularLocation>
</comment>
<protein>
    <recommendedName>
        <fullName evidence="8">GTD-binding domain-containing protein</fullName>
    </recommendedName>
</protein>
<proteinExistence type="predicted"/>
<keyword evidence="10" id="KW-1185">Reference proteome</keyword>